<feature type="repeat" description="PPR" evidence="14">
    <location>
        <begin position="748"/>
        <end position="782"/>
    </location>
</feature>
<dbReference type="Gene3D" id="1.25.40.10">
    <property type="entry name" value="Tetratricopeptide repeat domain"/>
    <property type="match status" value="4"/>
</dbReference>
<dbReference type="PROSITE" id="PS51375">
    <property type="entry name" value="PPR"/>
    <property type="match status" value="3"/>
</dbReference>
<evidence type="ECO:0000256" key="10">
    <source>
        <dbReference type="ARBA" id="ARBA00023163"/>
    </source>
</evidence>
<feature type="domain" description="PROP1-like PPR" evidence="15">
    <location>
        <begin position="222"/>
        <end position="330"/>
    </location>
</feature>
<keyword evidence="9" id="KW-0496">Mitochondrion</keyword>
<dbReference type="GO" id="GO:0003677">
    <property type="term" value="F:DNA binding"/>
    <property type="evidence" value="ECO:0007669"/>
    <property type="project" value="UniProtKB-KW"/>
</dbReference>
<evidence type="ECO:0000313" key="16">
    <source>
        <dbReference type="Ensembl" id="ENSECAP00000067209.1"/>
    </source>
</evidence>
<protein>
    <recommendedName>
        <fullName evidence="12">Leucine-rich PPR motif-containing protein, mitochondrial</fullName>
    </recommendedName>
    <alternativeName>
        <fullName evidence="13">130 kDa leucine-rich protein</fullName>
    </alternativeName>
</protein>
<dbReference type="Pfam" id="PF17177">
    <property type="entry name" value="PPR_long"/>
    <property type="match status" value="1"/>
</dbReference>
<reference evidence="16" key="2">
    <citation type="submission" date="2025-08" db="UniProtKB">
        <authorList>
            <consortium name="Ensembl"/>
        </authorList>
    </citation>
    <scope>IDENTIFICATION</scope>
    <source>
        <strain evidence="16">Thoroughbred</strain>
    </source>
</reference>
<name>A0A9L0RZI4_HORSE</name>
<evidence type="ECO:0000259" key="15">
    <source>
        <dbReference type="Pfam" id="PF17177"/>
    </source>
</evidence>
<feature type="repeat" description="PPR" evidence="14">
    <location>
        <begin position="197"/>
        <end position="231"/>
    </location>
</feature>
<dbReference type="InterPro" id="IPR011990">
    <property type="entry name" value="TPR-like_helical_dom_sf"/>
</dbReference>
<gene>
    <name evidence="16" type="primary">LRPPRC</name>
</gene>
<keyword evidence="11" id="KW-0539">Nucleus</keyword>
<reference evidence="16" key="3">
    <citation type="submission" date="2025-09" db="UniProtKB">
        <authorList>
            <consortium name="Ensembl"/>
        </authorList>
    </citation>
    <scope>IDENTIFICATION</scope>
    <source>
        <strain evidence="16">Thoroughbred</strain>
    </source>
</reference>
<dbReference type="InterPro" id="IPR033443">
    <property type="entry name" value="PROP1-like_PPR_dom"/>
</dbReference>
<dbReference type="Pfam" id="PF01535">
    <property type="entry name" value="PPR"/>
    <property type="match status" value="2"/>
</dbReference>
<dbReference type="GO" id="GO:0005739">
    <property type="term" value="C:mitochondrion"/>
    <property type="evidence" value="ECO:0007669"/>
    <property type="project" value="UniProtKB-SubCell"/>
</dbReference>
<dbReference type="InterPro" id="IPR033490">
    <property type="entry name" value="LRP130"/>
</dbReference>
<keyword evidence="10" id="KW-0804">Transcription</keyword>
<evidence type="ECO:0000256" key="7">
    <source>
        <dbReference type="ARBA" id="ARBA00023015"/>
    </source>
</evidence>
<keyword evidence="7" id="KW-0805">Transcription regulation</keyword>
<accession>A0A9L0RZI4</accession>
<feature type="repeat" description="PPR" evidence="14">
    <location>
        <begin position="232"/>
        <end position="266"/>
    </location>
</feature>
<keyword evidence="8" id="KW-0238">DNA-binding</keyword>
<dbReference type="PANTHER" id="PTHR46669">
    <property type="entry name" value="LEUCINE-RICH PPR MOTIF-CONTAINING PROTEIN, MITOCHONDRIAL"/>
    <property type="match status" value="1"/>
</dbReference>
<sequence length="1286" mass="145353">MAALLRPARWLLRAGAVPGLPLPLRLLAGGPGRPRVALCLPAACPGPAAGGLLSQARLYAIAAEKKNYLQEEPTSSHRRNASQFDWALMRLDNSVRRTGRIPKTLLQKVFDNTCHSGSPGGNQALLLLRSCGSLLPELKLSERTEFAHRIWDKLQKLGTVYDVSHYNALLKVYLQNEYKFSPTDFLAKMEEANIQPNRVTYQRLIAAYCNVGDIEGASKILGFMKTKDLPVTEAVFSALVTGHARAGDMENAENILTVMKEAGIEPGPDTYLALLNAYAEKGDIDHVKQTLEKVEKSDLYLMDRDLFQIIFSFSKAGYPQYVSEILEKITYERRYIPDAMNLILLLVTEKLEDTALQILLACPISREDGLNDFGSFFLRHCVTMDTPVEKLKHYCKKLKDAQMHTSALQFTLQCALLANKPDLAKALMNALKEEGFPVRTHYFWPLLVGYQKEKNVQGVIEILKGMHEMGVNPDQETYVNYVFPCFDSVKSVRAVLQENGCLPESNVFSQAELKSEAVNGNLDYILSFLESNTLPFSFTSLRGSLILGFRRSMNINLWSKITELLYKDGRYCQEPLGPTEAVGYFLYNLIDSMSDSEVQAKEEHLRQYFHQLKEMNVKIPENIYRGIRNLLDNYHVPELIKDVNILVEREKIDSRKTMQLTISDLESTLEKLKAENQPVGDVLKQLILMLCSEENMQKALELKAKYESDMAVGGYAALINLCCRHDNAEDALNLKQEFDRLDSSAVLDTNKYVGLVKVLGKHGKLQDAINILKEMKEKDVLIKDATVLSFFHILNGAALRGETETVQQLHEAIVTLGLAKPSTTISSPLVTLYLEKDDLPTALEVAIDCHKKYKILPRIHDVLCKLIEKGETDLIQKAMDFVSQEQGEMTMLYDLFFAFLQTGNYKEAKKIIETPGIRARPTRLQWFCDRCISSNQVETLEKLVELTQKLFECDRDQLYYNLLKIYNAYNIFLKAQNRNVVFNGETYNSLIKLLLTKDNFTQAMQVKDFAETHIKGFTLNDAASSLLIITQVRRDYLKEALTTLKTALDLEQIPSRIAVTRLIQACALKGDLESIQAIQKMVNGLEDSIGLSNMVFINNIALAQIKNNNIDVAIENIENMLTSGNQTMEPQYFGLAYLFRKVIEEQLEPAVEKISIMAERLANQFAVYKPVTDLFLQLVDSGKVDDARALLQAPALKSLLELIPELTEKEEAYTSIMKSYVLDNDVVSAKALYENLTAKNMKLNDLFLKRYAVFLKNAGESVPFTEPPESFEFYAKQLKESRENPL</sequence>
<proteinExistence type="evidence at protein level"/>
<dbReference type="Proteomes" id="UP000002281">
    <property type="component" value="Chromosome 15"/>
</dbReference>
<evidence type="ECO:0000256" key="4">
    <source>
        <dbReference type="ARBA" id="ARBA00022737"/>
    </source>
</evidence>
<dbReference type="FunFam" id="1.25.40.10:FF:000428">
    <property type="entry name" value="Leucine-rich PPR motif-containing protein, mitochondrial"/>
    <property type="match status" value="1"/>
</dbReference>
<evidence type="ECO:0000256" key="12">
    <source>
        <dbReference type="ARBA" id="ARBA00069602"/>
    </source>
</evidence>
<dbReference type="Pfam" id="PF13812">
    <property type="entry name" value="PPR_3"/>
    <property type="match status" value="1"/>
</dbReference>
<evidence type="ECO:0000256" key="13">
    <source>
        <dbReference type="ARBA" id="ARBA00082906"/>
    </source>
</evidence>
<dbReference type="GO" id="GO:0003723">
    <property type="term" value="F:RNA binding"/>
    <property type="evidence" value="ECO:0007669"/>
    <property type="project" value="UniProtKB-KW"/>
</dbReference>
<evidence type="ECO:0000256" key="2">
    <source>
        <dbReference type="ARBA" id="ARBA00004173"/>
    </source>
</evidence>
<keyword evidence="4" id="KW-0677">Repeat</keyword>
<keyword evidence="17" id="KW-1185">Reference proteome</keyword>
<organism evidence="16 17">
    <name type="scientific">Equus caballus</name>
    <name type="common">Horse</name>
    <dbReference type="NCBI Taxonomy" id="9796"/>
    <lineage>
        <taxon>Eukaryota</taxon>
        <taxon>Metazoa</taxon>
        <taxon>Chordata</taxon>
        <taxon>Craniata</taxon>
        <taxon>Vertebrata</taxon>
        <taxon>Euteleostomi</taxon>
        <taxon>Mammalia</taxon>
        <taxon>Eutheria</taxon>
        <taxon>Laurasiatheria</taxon>
        <taxon>Perissodactyla</taxon>
        <taxon>Equidae</taxon>
        <taxon>Equus</taxon>
    </lineage>
</organism>
<dbReference type="GO" id="GO:0005634">
    <property type="term" value="C:nucleus"/>
    <property type="evidence" value="ECO:0007669"/>
    <property type="project" value="UniProtKB-SubCell"/>
</dbReference>
<keyword evidence="18" id="KW-1267">Proteomics identification</keyword>
<dbReference type="NCBIfam" id="TIGR00756">
    <property type="entry name" value="PPR"/>
    <property type="match status" value="1"/>
</dbReference>
<keyword evidence="6" id="KW-0809">Transit peptide</keyword>
<evidence type="ECO:0000256" key="8">
    <source>
        <dbReference type="ARBA" id="ARBA00023125"/>
    </source>
</evidence>
<evidence type="ECO:0000256" key="11">
    <source>
        <dbReference type="ARBA" id="ARBA00023242"/>
    </source>
</evidence>
<evidence type="ECO:0000256" key="3">
    <source>
        <dbReference type="ARBA" id="ARBA00022448"/>
    </source>
</evidence>
<keyword evidence="5" id="KW-0694">RNA-binding</keyword>
<evidence type="ECO:0000256" key="1">
    <source>
        <dbReference type="ARBA" id="ARBA00004123"/>
    </source>
</evidence>
<evidence type="ECO:0000256" key="14">
    <source>
        <dbReference type="PROSITE-ProRule" id="PRU00708"/>
    </source>
</evidence>
<dbReference type="GeneTree" id="ENSGT00960000186682"/>
<keyword evidence="3" id="KW-0813">Transport</keyword>
<evidence type="ECO:0000256" key="5">
    <source>
        <dbReference type="ARBA" id="ARBA00022884"/>
    </source>
</evidence>
<dbReference type="Ensembl" id="ENSECAT00000123158.1">
    <property type="protein sequence ID" value="ENSECAP00000067209.1"/>
    <property type="gene ID" value="ENSECAG00000023814.4"/>
</dbReference>
<evidence type="ECO:0000256" key="9">
    <source>
        <dbReference type="ARBA" id="ARBA00023128"/>
    </source>
</evidence>
<dbReference type="PANTHER" id="PTHR46669:SF1">
    <property type="entry name" value="LEUCINE-RICH PPR MOTIF-CONTAINING PROTEIN, MITOCHONDRIAL"/>
    <property type="match status" value="1"/>
</dbReference>
<evidence type="ECO:0007829" key="18">
    <source>
        <dbReference type="PeptideAtlas" id="A0A9L0RZI4"/>
    </source>
</evidence>
<comment type="subcellular location">
    <subcellularLocation>
        <location evidence="2">Mitochondrion</location>
    </subcellularLocation>
    <subcellularLocation>
        <location evidence="1">Nucleus</location>
    </subcellularLocation>
</comment>
<evidence type="ECO:0000256" key="6">
    <source>
        <dbReference type="ARBA" id="ARBA00022946"/>
    </source>
</evidence>
<evidence type="ECO:0000313" key="17">
    <source>
        <dbReference type="Proteomes" id="UP000002281"/>
    </source>
</evidence>
<dbReference type="InterPro" id="IPR002885">
    <property type="entry name" value="PPR_rpt"/>
</dbReference>
<reference evidence="16 17" key="1">
    <citation type="journal article" date="2009" name="Science">
        <title>Genome sequence, comparative analysis, and population genetics of the domestic horse.</title>
        <authorList>
            <consortium name="Broad Institute Genome Sequencing Platform"/>
            <consortium name="Broad Institute Whole Genome Assembly Team"/>
            <person name="Wade C.M."/>
            <person name="Giulotto E."/>
            <person name="Sigurdsson S."/>
            <person name="Zoli M."/>
            <person name="Gnerre S."/>
            <person name="Imsland F."/>
            <person name="Lear T.L."/>
            <person name="Adelson D.L."/>
            <person name="Bailey E."/>
            <person name="Bellone R.R."/>
            <person name="Bloecker H."/>
            <person name="Distl O."/>
            <person name="Edgar R.C."/>
            <person name="Garber M."/>
            <person name="Leeb T."/>
            <person name="Mauceli E."/>
            <person name="MacLeod J.N."/>
            <person name="Penedo M.C.T."/>
            <person name="Raison J.M."/>
            <person name="Sharpe T."/>
            <person name="Vogel J."/>
            <person name="Andersson L."/>
            <person name="Antczak D.F."/>
            <person name="Biagi T."/>
            <person name="Binns M.M."/>
            <person name="Chowdhary B.P."/>
            <person name="Coleman S.J."/>
            <person name="Della Valle G."/>
            <person name="Fryc S."/>
            <person name="Guerin G."/>
            <person name="Hasegawa T."/>
            <person name="Hill E.W."/>
            <person name="Jurka J."/>
            <person name="Kiialainen A."/>
            <person name="Lindgren G."/>
            <person name="Liu J."/>
            <person name="Magnani E."/>
            <person name="Mickelson J.R."/>
            <person name="Murray J."/>
            <person name="Nergadze S.G."/>
            <person name="Onofrio R."/>
            <person name="Pedroni S."/>
            <person name="Piras M.F."/>
            <person name="Raudsepp T."/>
            <person name="Rocchi M."/>
            <person name="Roeed K.H."/>
            <person name="Ryder O.A."/>
            <person name="Searle S."/>
            <person name="Skow L."/>
            <person name="Swinburne J.E."/>
            <person name="Syvaenen A.C."/>
            <person name="Tozaki T."/>
            <person name="Valberg S.J."/>
            <person name="Vaudin M."/>
            <person name="White J.R."/>
            <person name="Zody M.C."/>
            <person name="Lander E.S."/>
            <person name="Lindblad-Toh K."/>
        </authorList>
    </citation>
    <scope>NUCLEOTIDE SEQUENCE [LARGE SCALE GENOMIC DNA]</scope>
    <source>
        <strain evidence="16 17">Thoroughbred</strain>
    </source>
</reference>